<dbReference type="InterPro" id="IPR002509">
    <property type="entry name" value="NODB_dom"/>
</dbReference>
<dbReference type="InterPro" id="IPR011330">
    <property type="entry name" value="Glyco_hydro/deAcase_b/a-brl"/>
</dbReference>
<dbReference type="CDD" id="cd10918">
    <property type="entry name" value="CE4_NodB_like_5s_6s"/>
    <property type="match status" value="1"/>
</dbReference>
<dbReference type="GO" id="GO:0005576">
    <property type="term" value="C:extracellular region"/>
    <property type="evidence" value="ECO:0007669"/>
    <property type="project" value="UniProtKB-SubCell"/>
</dbReference>
<accession>A0A7V1LM09</accession>
<comment type="subcellular location">
    <subcellularLocation>
        <location evidence="1">Secreted</location>
    </subcellularLocation>
</comment>
<gene>
    <name evidence="4" type="ORF">ENJ10_07365</name>
</gene>
<comment type="caution">
    <text evidence="4">The sequence shown here is derived from an EMBL/GenBank/DDBJ whole genome shotgun (WGS) entry which is preliminary data.</text>
</comment>
<dbReference type="Pfam" id="PF01522">
    <property type="entry name" value="Polysacc_deac_1"/>
    <property type="match status" value="1"/>
</dbReference>
<evidence type="ECO:0000313" key="4">
    <source>
        <dbReference type="EMBL" id="HED10491.1"/>
    </source>
</evidence>
<dbReference type="InterPro" id="IPR051398">
    <property type="entry name" value="Polysacch_Deacetylase"/>
</dbReference>
<name>A0A7V1LM09_CALAY</name>
<dbReference type="GO" id="GO:0016810">
    <property type="term" value="F:hydrolase activity, acting on carbon-nitrogen (but not peptide) bonds"/>
    <property type="evidence" value="ECO:0007669"/>
    <property type="project" value="InterPro"/>
</dbReference>
<evidence type="ECO:0000259" key="3">
    <source>
        <dbReference type="PROSITE" id="PS51677"/>
    </source>
</evidence>
<protein>
    <submittedName>
        <fullName evidence="4">Polysaccharide deacetylase family protein</fullName>
    </submittedName>
</protein>
<dbReference type="GO" id="GO:0005975">
    <property type="term" value="P:carbohydrate metabolic process"/>
    <property type="evidence" value="ECO:0007669"/>
    <property type="project" value="InterPro"/>
</dbReference>
<dbReference type="Gene3D" id="3.20.20.370">
    <property type="entry name" value="Glycoside hydrolase/deacetylase"/>
    <property type="match status" value="1"/>
</dbReference>
<keyword evidence="2" id="KW-0732">Signal</keyword>
<dbReference type="PROSITE" id="PS51677">
    <property type="entry name" value="NODB"/>
    <property type="match status" value="1"/>
</dbReference>
<sequence length="340" mass="39608">MRNRFKHFLFSGLEYGQVNALARRTRKRSLLIITYHSVLPYSKKFESFDYRNCVSTENFKKQLIFLKRKYHVISLKEAEERLRDNKLSGYECVVSFDDGFRNNYSYALPLLKEMELSAVFYVTTSFIGRQDMLWTEKVNAILLNAEVSKVSIHLDGLQTISLANNDERENASVKVRTYLKYKPRHVQESILRELVDETGYEPHLVENDPERYAFMSWDEVREMKKAGMEIGSHTRNHYLLNMLSEEESYRELKGSKEVLEKELGQACTLFSYPNGAEGNFLPHHFRQLKELGYSSAVTQIPGVNHPGQNMYALYRINISARMDMAVFKSYLAGTQKLLTL</sequence>
<dbReference type="PANTHER" id="PTHR34216">
    <property type="match status" value="1"/>
</dbReference>
<dbReference type="EMBL" id="DRLD01000205">
    <property type="protein sequence ID" value="HED10491.1"/>
    <property type="molecule type" value="Genomic_DNA"/>
</dbReference>
<evidence type="ECO:0000256" key="1">
    <source>
        <dbReference type="ARBA" id="ARBA00004613"/>
    </source>
</evidence>
<organism evidence="4">
    <name type="scientific">Caldithrix abyssi</name>
    <dbReference type="NCBI Taxonomy" id="187145"/>
    <lineage>
        <taxon>Bacteria</taxon>
        <taxon>Pseudomonadati</taxon>
        <taxon>Calditrichota</taxon>
        <taxon>Calditrichia</taxon>
        <taxon>Calditrichales</taxon>
        <taxon>Calditrichaceae</taxon>
        <taxon>Caldithrix</taxon>
    </lineage>
</organism>
<dbReference type="PANTHER" id="PTHR34216:SF3">
    <property type="entry name" value="POLY-BETA-1,6-N-ACETYL-D-GLUCOSAMINE N-DEACETYLASE"/>
    <property type="match status" value="1"/>
</dbReference>
<dbReference type="SUPFAM" id="SSF88713">
    <property type="entry name" value="Glycoside hydrolase/deacetylase"/>
    <property type="match status" value="1"/>
</dbReference>
<dbReference type="Proteomes" id="UP000886005">
    <property type="component" value="Unassembled WGS sequence"/>
</dbReference>
<reference evidence="4" key="1">
    <citation type="journal article" date="2020" name="mSystems">
        <title>Genome- and Community-Level Interaction Insights into Carbon Utilization and Element Cycling Functions of Hydrothermarchaeota in Hydrothermal Sediment.</title>
        <authorList>
            <person name="Zhou Z."/>
            <person name="Liu Y."/>
            <person name="Xu W."/>
            <person name="Pan J."/>
            <person name="Luo Z.H."/>
            <person name="Li M."/>
        </authorList>
    </citation>
    <scope>NUCLEOTIDE SEQUENCE [LARGE SCALE GENOMIC DNA]</scope>
    <source>
        <strain evidence="4">HyVt-456</strain>
    </source>
</reference>
<feature type="domain" description="NodB homology" evidence="3">
    <location>
        <begin position="90"/>
        <end position="340"/>
    </location>
</feature>
<evidence type="ECO:0000256" key="2">
    <source>
        <dbReference type="ARBA" id="ARBA00022729"/>
    </source>
</evidence>
<dbReference type="AlphaFoldDB" id="A0A7V1LM09"/>
<proteinExistence type="predicted"/>